<feature type="domain" description="Lysozyme inhibitor LprI-like N-terminal" evidence="1">
    <location>
        <begin position="75"/>
        <end position="145"/>
    </location>
</feature>
<dbReference type="Proteomes" id="UP000075613">
    <property type="component" value="Unassembled WGS sequence"/>
</dbReference>
<reference evidence="2 3" key="1">
    <citation type="journal article" date="2015" name="Int. J. Syst. Evol. Microbiol.">
        <title>Burkholderia monticola sp. nov., isolated from mountain soil.</title>
        <authorList>
            <person name="Baek I."/>
            <person name="Seo B."/>
            <person name="Lee I."/>
            <person name="Yi H."/>
            <person name="Chun J."/>
        </authorList>
    </citation>
    <scope>NUCLEOTIDE SEQUENCE [LARGE SCALE GENOMIC DNA]</scope>
    <source>
        <strain evidence="2 3">JC2948</strain>
    </source>
</reference>
<dbReference type="AlphaFoldDB" id="A0A149PRB2"/>
<name>A0A149PRB2_9BURK</name>
<accession>A0A149PRB2</accession>
<dbReference type="EMBL" id="LRBG01000012">
    <property type="protein sequence ID" value="KXU87558.1"/>
    <property type="molecule type" value="Genomic_DNA"/>
</dbReference>
<dbReference type="RefSeq" id="WP_075643706.1">
    <property type="nucleotide sequence ID" value="NZ_LRBG01000012.1"/>
</dbReference>
<evidence type="ECO:0000259" key="1">
    <source>
        <dbReference type="Pfam" id="PF07007"/>
    </source>
</evidence>
<dbReference type="InterPro" id="IPR009739">
    <property type="entry name" value="LprI-like_N"/>
</dbReference>
<evidence type="ECO:0000313" key="2">
    <source>
        <dbReference type="EMBL" id="KXU87558.1"/>
    </source>
</evidence>
<gene>
    <name evidence="2" type="ORF">CI15_15595</name>
</gene>
<evidence type="ECO:0000313" key="3">
    <source>
        <dbReference type="Proteomes" id="UP000075613"/>
    </source>
</evidence>
<comment type="caution">
    <text evidence="2">The sequence shown here is derived from an EMBL/GenBank/DDBJ whole genome shotgun (WGS) entry which is preliminary data.</text>
</comment>
<proteinExistence type="predicted"/>
<protein>
    <recommendedName>
        <fullName evidence="1">Lysozyme inhibitor LprI-like N-terminal domain-containing protein</fullName>
    </recommendedName>
</protein>
<keyword evidence="3" id="KW-1185">Reference proteome</keyword>
<dbReference type="Pfam" id="PF07007">
    <property type="entry name" value="LprI"/>
    <property type="match status" value="1"/>
</dbReference>
<sequence length="152" mass="18218">MFSFYRPQFLATQYTLTNFIIQKYIFIKLPFPEKTDSETQSRFKIDSLNTEDFWQYSHFYFEKANDILTNRVPLIYANLQKNDADLKSNGERPALSYFETAQQHWKTVRDNECYSDTYLLGPASIRYMVFLDCMTRITKNRLDELTRHDADE</sequence>
<organism evidence="2 3">
    <name type="scientific">Paraburkholderia monticola</name>
    <dbReference type="NCBI Taxonomy" id="1399968"/>
    <lineage>
        <taxon>Bacteria</taxon>
        <taxon>Pseudomonadati</taxon>
        <taxon>Pseudomonadota</taxon>
        <taxon>Betaproteobacteria</taxon>
        <taxon>Burkholderiales</taxon>
        <taxon>Burkholderiaceae</taxon>
        <taxon>Paraburkholderia</taxon>
    </lineage>
</organism>
<dbReference type="Gene3D" id="1.20.1270.180">
    <property type="match status" value="1"/>
</dbReference>